<organism evidence="1">
    <name type="scientific">Rhizophora mucronata</name>
    <name type="common">Asiatic mangrove</name>
    <dbReference type="NCBI Taxonomy" id="61149"/>
    <lineage>
        <taxon>Eukaryota</taxon>
        <taxon>Viridiplantae</taxon>
        <taxon>Streptophyta</taxon>
        <taxon>Embryophyta</taxon>
        <taxon>Tracheophyta</taxon>
        <taxon>Spermatophyta</taxon>
        <taxon>Magnoliopsida</taxon>
        <taxon>eudicotyledons</taxon>
        <taxon>Gunneridae</taxon>
        <taxon>Pentapetalae</taxon>
        <taxon>rosids</taxon>
        <taxon>fabids</taxon>
        <taxon>Malpighiales</taxon>
        <taxon>Rhizophoraceae</taxon>
        <taxon>Rhizophora</taxon>
    </lineage>
</organism>
<name>A0A2P2P8E7_RHIMU</name>
<proteinExistence type="predicted"/>
<evidence type="ECO:0000313" key="1">
    <source>
        <dbReference type="EMBL" id="MBX51015.1"/>
    </source>
</evidence>
<accession>A0A2P2P8E7</accession>
<dbReference type="EMBL" id="GGEC01070531">
    <property type="protein sequence ID" value="MBX51015.1"/>
    <property type="molecule type" value="Transcribed_RNA"/>
</dbReference>
<protein>
    <submittedName>
        <fullName evidence="1">Uncharacterized protein</fullName>
    </submittedName>
</protein>
<reference evidence="1" key="1">
    <citation type="submission" date="2018-02" db="EMBL/GenBank/DDBJ databases">
        <title>Rhizophora mucronata_Transcriptome.</title>
        <authorList>
            <person name="Meera S.P."/>
            <person name="Sreeshan A."/>
            <person name="Augustine A."/>
        </authorList>
    </citation>
    <scope>NUCLEOTIDE SEQUENCE</scope>
    <source>
        <tissue evidence="1">Leaf</tissue>
    </source>
</reference>
<sequence length="28" mass="3532">MIADRVFVSKQQDSQRMWQFFFFFNRGD</sequence>
<dbReference type="AlphaFoldDB" id="A0A2P2P8E7"/>